<comment type="caution">
    <text evidence="2">The sequence shown here is derived from an EMBL/GenBank/DDBJ whole genome shotgun (WGS) entry which is preliminary data.</text>
</comment>
<sequence>MTQDTEAMNSYLLFINKAAIMVAEGKSKEEVSEIFVSEGMPKDIADSIAQRGEEAKREAFRKEGQTTLLIGVGLAGLGLVITMASYNAASGGGSFIVTTGLVVGGIWIALKGLWRMGVG</sequence>
<keyword evidence="1" id="KW-0812">Transmembrane</keyword>
<dbReference type="Proteomes" id="UP000192491">
    <property type="component" value="Unassembled WGS sequence"/>
</dbReference>
<keyword evidence="1" id="KW-1133">Transmembrane helix</keyword>
<evidence type="ECO:0000256" key="1">
    <source>
        <dbReference type="SAM" id="Phobius"/>
    </source>
</evidence>
<dbReference type="AlphaFoldDB" id="A0A1Y1QB22"/>
<name>A0A1Y1QB22_9GAMM</name>
<accession>A0A1Y1QB22</accession>
<reference evidence="2 3" key="1">
    <citation type="submission" date="2017-01" db="EMBL/GenBank/DDBJ databases">
        <title>Novel large sulfur bacteria in the metagenomes of groundwater-fed chemosynthetic microbial mats in the Lake Huron basin.</title>
        <authorList>
            <person name="Sharrar A.M."/>
            <person name="Flood B.E."/>
            <person name="Bailey J.V."/>
            <person name="Jones D.S."/>
            <person name="Biddanda B."/>
            <person name="Ruberg S.A."/>
            <person name="Marcus D.N."/>
            <person name="Dick G.J."/>
        </authorList>
    </citation>
    <scope>NUCLEOTIDE SEQUENCE [LARGE SCALE GENOMIC DNA]</scope>
    <source>
        <strain evidence="2">A8</strain>
    </source>
</reference>
<evidence type="ECO:0008006" key="4">
    <source>
        <dbReference type="Google" id="ProtNLM"/>
    </source>
</evidence>
<gene>
    <name evidence="2" type="ORF">BWK73_44840</name>
</gene>
<keyword evidence="1" id="KW-0472">Membrane</keyword>
<feature type="transmembrane region" description="Helical" evidence="1">
    <location>
        <begin position="92"/>
        <end position="110"/>
    </location>
</feature>
<evidence type="ECO:0000313" key="2">
    <source>
        <dbReference type="EMBL" id="OQX01817.1"/>
    </source>
</evidence>
<organism evidence="2 3">
    <name type="scientific">Thiothrix lacustris</name>
    <dbReference type="NCBI Taxonomy" id="525917"/>
    <lineage>
        <taxon>Bacteria</taxon>
        <taxon>Pseudomonadati</taxon>
        <taxon>Pseudomonadota</taxon>
        <taxon>Gammaproteobacteria</taxon>
        <taxon>Thiotrichales</taxon>
        <taxon>Thiotrichaceae</taxon>
        <taxon>Thiothrix</taxon>
    </lineage>
</organism>
<dbReference type="EMBL" id="MTEJ01000542">
    <property type="protein sequence ID" value="OQX01817.1"/>
    <property type="molecule type" value="Genomic_DNA"/>
</dbReference>
<protein>
    <recommendedName>
        <fullName evidence="4">DUF2335 domain-containing protein</fullName>
    </recommendedName>
</protein>
<evidence type="ECO:0000313" key="3">
    <source>
        <dbReference type="Proteomes" id="UP000192491"/>
    </source>
</evidence>
<proteinExistence type="predicted"/>
<feature type="transmembrane region" description="Helical" evidence="1">
    <location>
        <begin position="66"/>
        <end position="86"/>
    </location>
</feature>